<dbReference type="SUPFAM" id="SSF81383">
    <property type="entry name" value="F-box domain"/>
    <property type="match status" value="1"/>
</dbReference>
<dbReference type="InterPro" id="IPR032675">
    <property type="entry name" value="LRR_dom_sf"/>
</dbReference>
<dbReference type="EMBL" id="AYRZ02000003">
    <property type="protein sequence ID" value="PHT87151.1"/>
    <property type="molecule type" value="Genomic_DNA"/>
</dbReference>
<reference evidence="1 2" key="2">
    <citation type="journal article" date="2017" name="Genome Biol.">
        <title>New reference genome sequences of hot pepper reveal the massive evolution of plant disease-resistance genes by retroduplication.</title>
        <authorList>
            <person name="Kim S."/>
            <person name="Park J."/>
            <person name="Yeom S.I."/>
            <person name="Kim Y.M."/>
            <person name="Seo E."/>
            <person name="Kim K.T."/>
            <person name="Kim M.S."/>
            <person name="Lee J.M."/>
            <person name="Cheong K."/>
            <person name="Shin H.S."/>
            <person name="Kim S.B."/>
            <person name="Han K."/>
            <person name="Lee J."/>
            <person name="Park M."/>
            <person name="Lee H.A."/>
            <person name="Lee H.Y."/>
            <person name="Lee Y."/>
            <person name="Oh S."/>
            <person name="Lee J.H."/>
            <person name="Choi E."/>
            <person name="Choi E."/>
            <person name="Lee S.E."/>
            <person name="Jeon J."/>
            <person name="Kim H."/>
            <person name="Choi G."/>
            <person name="Song H."/>
            <person name="Lee J."/>
            <person name="Lee S.C."/>
            <person name="Kwon J.K."/>
            <person name="Lee H.Y."/>
            <person name="Koo N."/>
            <person name="Hong Y."/>
            <person name="Kim R.W."/>
            <person name="Kang W.H."/>
            <person name="Huh J.H."/>
            <person name="Kang B.C."/>
            <person name="Yang T.J."/>
            <person name="Lee Y.H."/>
            <person name="Bennetzen J.L."/>
            <person name="Choi D."/>
        </authorList>
    </citation>
    <scope>NUCLEOTIDE SEQUENCE [LARGE SCALE GENOMIC DNA]</scope>
    <source>
        <strain evidence="2">cv. CM334</strain>
    </source>
</reference>
<evidence type="ECO:0000313" key="2">
    <source>
        <dbReference type="Proteomes" id="UP000222542"/>
    </source>
</evidence>
<dbReference type="SMR" id="A0A2G2ZYX1"/>
<dbReference type="SUPFAM" id="SSF52047">
    <property type="entry name" value="RNI-like"/>
    <property type="match status" value="1"/>
</dbReference>
<organism evidence="1 2">
    <name type="scientific">Capsicum annuum</name>
    <name type="common">Capsicum pepper</name>
    <dbReference type="NCBI Taxonomy" id="4072"/>
    <lineage>
        <taxon>Eukaryota</taxon>
        <taxon>Viridiplantae</taxon>
        <taxon>Streptophyta</taxon>
        <taxon>Embryophyta</taxon>
        <taxon>Tracheophyta</taxon>
        <taxon>Spermatophyta</taxon>
        <taxon>Magnoliopsida</taxon>
        <taxon>eudicotyledons</taxon>
        <taxon>Gunneridae</taxon>
        <taxon>Pentapetalae</taxon>
        <taxon>asterids</taxon>
        <taxon>lamiids</taxon>
        <taxon>Solanales</taxon>
        <taxon>Solanaceae</taxon>
        <taxon>Solanoideae</taxon>
        <taxon>Capsiceae</taxon>
        <taxon>Capsicum</taxon>
    </lineage>
</organism>
<dbReference type="Proteomes" id="UP000222542">
    <property type="component" value="Unassembled WGS sequence"/>
</dbReference>
<accession>A0A2G2ZYX1</accession>
<dbReference type="PANTHER" id="PTHR38926">
    <property type="entry name" value="F-BOX DOMAIN CONTAINING PROTEIN, EXPRESSED"/>
    <property type="match status" value="1"/>
</dbReference>
<dbReference type="GO" id="GO:1905761">
    <property type="term" value="F:SCF ubiquitin ligase complex binding"/>
    <property type="evidence" value="ECO:0000318"/>
    <property type="project" value="GO_Central"/>
</dbReference>
<gene>
    <name evidence="1" type="ORF">T459_09257</name>
</gene>
<dbReference type="OMA" id="EEPAYVI"/>
<dbReference type="Gene3D" id="3.80.10.10">
    <property type="entry name" value="Ribonuclease Inhibitor"/>
    <property type="match status" value="1"/>
</dbReference>
<name>A0A2G2ZYX1_CAPAN</name>
<dbReference type="InterPro" id="IPR036047">
    <property type="entry name" value="F-box-like_dom_sf"/>
</dbReference>
<reference evidence="1 2" key="1">
    <citation type="journal article" date="2014" name="Nat. Genet.">
        <title>Genome sequence of the hot pepper provides insights into the evolution of pungency in Capsicum species.</title>
        <authorList>
            <person name="Kim S."/>
            <person name="Park M."/>
            <person name="Yeom S.I."/>
            <person name="Kim Y.M."/>
            <person name="Lee J.M."/>
            <person name="Lee H.A."/>
            <person name="Seo E."/>
            <person name="Choi J."/>
            <person name="Cheong K."/>
            <person name="Kim K.T."/>
            <person name="Jung K."/>
            <person name="Lee G.W."/>
            <person name="Oh S.K."/>
            <person name="Bae C."/>
            <person name="Kim S.B."/>
            <person name="Lee H.Y."/>
            <person name="Kim S.Y."/>
            <person name="Kim M.S."/>
            <person name="Kang B.C."/>
            <person name="Jo Y.D."/>
            <person name="Yang H.B."/>
            <person name="Jeong H.J."/>
            <person name="Kang W.H."/>
            <person name="Kwon J.K."/>
            <person name="Shin C."/>
            <person name="Lim J.Y."/>
            <person name="Park J.H."/>
            <person name="Huh J.H."/>
            <person name="Kim J.S."/>
            <person name="Kim B.D."/>
            <person name="Cohen O."/>
            <person name="Paran I."/>
            <person name="Suh M.C."/>
            <person name="Lee S.B."/>
            <person name="Kim Y.K."/>
            <person name="Shin Y."/>
            <person name="Noh S.J."/>
            <person name="Park J."/>
            <person name="Seo Y.S."/>
            <person name="Kwon S.Y."/>
            <person name="Kim H.A."/>
            <person name="Park J.M."/>
            <person name="Kim H.J."/>
            <person name="Choi S.B."/>
            <person name="Bosland P.W."/>
            <person name="Reeves G."/>
            <person name="Jo S.H."/>
            <person name="Lee B.W."/>
            <person name="Cho H.T."/>
            <person name="Choi H.S."/>
            <person name="Lee M.S."/>
            <person name="Yu Y."/>
            <person name="Do Choi Y."/>
            <person name="Park B.S."/>
            <person name="van Deynze A."/>
            <person name="Ashrafi H."/>
            <person name="Hill T."/>
            <person name="Kim W.T."/>
            <person name="Pai H.S."/>
            <person name="Ahn H.K."/>
            <person name="Yeam I."/>
            <person name="Giovannoni J.J."/>
            <person name="Rose J.K."/>
            <person name="Sorensen I."/>
            <person name="Lee S.J."/>
            <person name="Kim R.W."/>
            <person name="Choi I.Y."/>
            <person name="Choi B.S."/>
            <person name="Lim J.S."/>
            <person name="Lee Y.H."/>
            <person name="Choi D."/>
        </authorList>
    </citation>
    <scope>NUCLEOTIDE SEQUENCE [LARGE SCALE GENOMIC DNA]</scope>
    <source>
        <strain evidence="2">cv. CM334</strain>
    </source>
</reference>
<proteinExistence type="predicted"/>
<keyword evidence="2" id="KW-1185">Reference proteome</keyword>
<dbReference type="STRING" id="4072.A0A2G2ZYX1"/>
<evidence type="ECO:0000313" key="1">
    <source>
        <dbReference type="EMBL" id="PHT87151.1"/>
    </source>
</evidence>
<dbReference type="Gramene" id="PHT87151">
    <property type="protein sequence ID" value="PHT87151"/>
    <property type="gene ID" value="T459_09257"/>
</dbReference>
<comment type="caution">
    <text evidence="1">The sequence shown here is derived from an EMBL/GenBank/DDBJ whole genome shotgun (WGS) entry which is preliminary data.</text>
</comment>
<dbReference type="AlphaFoldDB" id="A0A2G2ZYX1"/>
<protein>
    <submittedName>
        <fullName evidence="1">F-box/LRR-repeat protein</fullName>
    </submittedName>
</protein>
<dbReference type="PANTHER" id="PTHR38926:SF13">
    <property type="entry name" value="F-BOX DOMAIN CONTAINING PROTEIN, EXPRESSED"/>
    <property type="match status" value="1"/>
</dbReference>
<sequence length="281" mass="32327">MIFAFSQVCSAWHLACTDQYIWQRLDLSVLQSNFIRTTVEPYVYVHSQSDERLIRVLHICLNLSDGNILTLIFHYNLYVNNNQLANTATRCPRLKRLVMPAWNRIERTEICSAFRIWGDLESLTMPSILDPASVIEEIGRSCRNFAELKIMGPCDMLFATALVSYLPNLKVLSVRCAMLSKPALVIILEGLKMLEVLNISHCVITEDPLPAPEDPPPAPMTILTKLDESILEKASRLREFLTCMSDFCIMCQRTRNDEGMMRWYKYEEDLWKVDEVKSLAI</sequence>